<evidence type="ECO:0000313" key="2">
    <source>
        <dbReference type="Proteomes" id="UP001605036"/>
    </source>
</evidence>
<keyword evidence="2" id="KW-1185">Reference proteome</keyword>
<dbReference type="Proteomes" id="UP001605036">
    <property type="component" value="Unassembled WGS sequence"/>
</dbReference>
<gene>
    <name evidence="1" type="ORF">R1flu_022177</name>
</gene>
<dbReference type="EMBL" id="JBHFFA010000001">
    <property type="protein sequence ID" value="KAL2654049.1"/>
    <property type="molecule type" value="Genomic_DNA"/>
</dbReference>
<dbReference type="AlphaFoldDB" id="A0ABD1ZUJ7"/>
<name>A0ABD1ZUJ7_9MARC</name>
<comment type="caution">
    <text evidence="1">The sequence shown here is derived from an EMBL/GenBank/DDBJ whole genome shotgun (WGS) entry which is preliminary data.</text>
</comment>
<reference evidence="1 2" key="1">
    <citation type="submission" date="2024-09" db="EMBL/GenBank/DDBJ databases">
        <title>Chromosome-scale assembly of Riccia fluitans.</title>
        <authorList>
            <person name="Paukszto L."/>
            <person name="Sawicki J."/>
            <person name="Karawczyk K."/>
            <person name="Piernik-Szablinska J."/>
            <person name="Szczecinska M."/>
            <person name="Mazdziarz M."/>
        </authorList>
    </citation>
    <scope>NUCLEOTIDE SEQUENCE [LARGE SCALE GENOMIC DNA]</scope>
    <source>
        <strain evidence="1">Rf_01</strain>
        <tissue evidence="1">Aerial parts of the thallus</tissue>
    </source>
</reference>
<organism evidence="1 2">
    <name type="scientific">Riccia fluitans</name>
    <dbReference type="NCBI Taxonomy" id="41844"/>
    <lineage>
        <taxon>Eukaryota</taxon>
        <taxon>Viridiplantae</taxon>
        <taxon>Streptophyta</taxon>
        <taxon>Embryophyta</taxon>
        <taxon>Marchantiophyta</taxon>
        <taxon>Marchantiopsida</taxon>
        <taxon>Marchantiidae</taxon>
        <taxon>Marchantiales</taxon>
        <taxon>Ricciaceae</taxon>
        <taxon>Riccia</taxon>
    </lineage>
</organism>
<proteinExistence type="predicted"/>
<evidence type="ECO:0000313" key="1">
    <source>
        <dbReference type="EMBL" id="KAL2654049.1"/>
    </source>
</evidence>
<sequence>MAREIWKAARVAAQRRKEETDLQETLWKEVMKKKRKMADAGNTSNKKKTRQLEVSLTIGITGADIEIEIYEKVEAFFREF</sequence>
<protein>
    <recommendedName>
        <fullName evidence="3">Ribosomal protein L22</fullName>
    </recommendedName>
</protein>
<evidence type="ECO:0008006" key="3">
    <source>
        <dbReference type="Google" id="ProtNLM"/>
    </source>
</evidence>
<accession>A0ABD1ZUJ7</accession>